<accession>A0A9X2MTE7</accession>
<evidence type="ECO:0000313" key="2">
    <source>
        <dbReference type="Proteomes" id="UP001141950"/>
    </source>
</evidence>
<keyword evidence="2" id="KW-1185">Reference proteome</keyword>
<sequence>MSLTDQQYWQLARGDQVEEVESVLQLARVEKLVSEGLEAVSYLDADGGHVLVVTFTLEDVHLGLNMLYDTDSELHARLHAFVRKYAEQSPCRITGREIGGAFGLYHAAVIGGLTGVVFDAPGIGKLLTTKDLDSISIRNIASESSVLPAIGVHPYPAEFARPGTGEEEPYSFDQAGAIQPGEPNELYRQMARINSMDEAAHERFRTRIRELAAAAGIDPTKAEEEDVALTLHGLELSSIILAIPKLVERCDLVFQEQLRIWKSDVEPLLHHDARRQGDSVVERTTEAARQMAEYARAFHEDMEAILSVAALRSLDRKEGLEQLEAIAARLAAELGDRLTAATNKLTDQLEVFIMARFG</sequence>
<protein>
    <submittedName>
        <fullName evidence="1">Uncharacterized protein</fullName>
    </submittedName>
</protein>
<name>A0A9X2MTE7_9BACL</name>
<proteinExistence type="predicted"/>
<reference evidence="1" key="1">
    <citation type="submission" date="2022-08" db="EMBL/GenBank/DDBJ databases">
        <title>The genomic sequence of strain Paenibacillus sp. SCIV0701.</title>
        <authorList>
            <person name="Zhao H."/>
        </authorList>
    </citation>
    <scope>NUCLEOTIDE SEQUENCE</scope>
    <source>
        <strain evidence="1">SCIV0701</strain>
    </source>
</reference>
<organism evidence="1 2">
    <name type="scientific">Paenibacillus soyae</name>
    <dbReference type="NCBI Taxonomy" id="2969249"/>
    <lineage>
        <taxon>Bacteria</taxon>
        <taxon>Bacillati</taxon>
        <taxon>Bacillota</taxon>
        <taxon>Bacilli</taxon>
        <taxon>Bacillales</taxon>
        <taxon>Paenibacillaceae</taxon>
        <taxon>Paenibacillus</taxon>
    </lineage>
</organism>
<gene>
    <name evidence="1" type="ORF">NQZ67_05815</name>
</gene>
<evidence type="ECO:0000313" key="1">
    <source>
        <dbReference type="EMBL" id="MCR2803397.1"/>
    </source>
</evidence>
<dbReference type="EMBL" id="JANIPJ010000003">
    <property type="protein sequence ID" value="MCR2803397.1"/>
    <property type="molecule type" value="Genomic_DNA"/>
</dbReference>
<comment type="caution">
    <text evidence="1">The sequence shown here is derived from an EMBL/GenBank/DDBJ whole genome shotgun (WGS) entry which is preliminary data.</text>
</comment>
<dbReference type="AlphaFoldDB" id="A0A9X2MTE7"/>
<dbReference type="Proteomes" id="UP001141950">
    <property type="component" value="Unassembled WGS sequence"/>
</dbReference>
<dbReference type="RefSeq" id="WP_257443641.1">
    <property type="nucleotide sequence ID" value="NZ_JANIPJ010000003.1"/>
</dbReference>